<evidence type="ECO:0000313" key="2">
    <source>
        <dbReference type="Proteomes" id="UP000779900"/>
    </source>
</evidence>
<dbReference type="InterPro" id="IPR011659">
    <property type="entry name" value="WD40"/>
</dbReference>
<gene>
    <name evidence="1" type="ORF">FJY68_01660</name>
</gene>
<evidence type="ECO:0000313" key="1">
    <source>
        <dbReference type="EMBL" id="MBM3330541.1"/>
    </source>
</evidence>
<protein>
    <submittedName>
        <fullName evidence="1">Uncharacterized protein</fullName>
    </submittedName>
</protein>
<comment type="caution">
    <text evidence="1">The sequence shown here is derived from an EMBL/GenBank/DDBJ whole genome shotgun (WGS) entry which is preliminary data.</text>
</comment>
<dbReference type="SUPFAM" id="SSF82171">
    <property type="entry name" value="DPP6 N-terminal domain-like"/>
    <property type="match status" value="1"/>
</dbReference>
<dbReference type="Pfam" id="PF07676">
    <property type="entry name" value="PD40"/>
    <property type="match status" value="1"/>
</dbReference>
<sequence>MKRLLPLLLLLLPVACGEKVEVRVQCGSWDVVEGRYAADGVETVLVSCRPFRNVNFVELWIDGVLAGADTFPGPVSGFEWDLRQLPEASMHKLQGKAISGSREYVSPELQVWVGFRSRLIVDGLDDSFYAYLPDGKLEQTISPIQDVNPSSPRLGPGSRSIVYIADHELYRESLVVGRQAQLLARVANGIYGCDASPVSDLVAFVGYPAGTGHLFTVDGSGNQSQLTHDSDYVIIDSSRFTCIENSAPVFSPDGTKLAYFRRSKCLVSGDPHHLETRKDAFVMNSDGGNPLNLTAGVDDAEFSSFTWTFDGKWVMFRVGTGHNPHGVCAANMSGHAITGLPVPSAAIACSPLDSILVYLDPDLGGRPIFWKRLGWTSDTIYADTAGLPLGVDAVAYKDHLDWARFWK</sequence>
<accession>A0A937XEB8</accession>
<dbReference type="EMBL" id="VGIR01000005">
    <property type="protein sequence ID" value="MBM3330541.1"/>
    <property type="molecule type" value="Genomic_DNA"/>
</dbReference>
<dbReference type="AlphaFoldDB" id="A0A937XEB8"/>
<reference evidence="1" key="1">
    <citation type="submission" date="2019-03" db="EMBL/GenBank/DDBJ databases">
        <title>Lake Tanganyika Metagenome-Assembled Genomes (MAGs).</title>
        <authorList>
            <person name="Tran P."/>
        </authorList>
    </citation>
    <scope>NUCLEOTIDE SEQUENCE</scope>
    <source>
        <strain evidence="1">K_DeepCast_150m_m2_040</strain>
    </source>
</reference>
<organism evidence="1 2">
    <name type="scientific">candidate division WOR-3 bacterium</name>
    <dbReference type="NCBI Taxonomy" id="2052148"/>
    <lineage>
        <taxon>Bacteria</taxon>
        <taxon>Bacteria division WOR-3</taxon>
    </lineage>
</organism>
<dbReference type="Gene3D" id="2.120.10.30">
    <property type="entry name" value="TolB, C-terminal domain"/>
    <property type="match status" value="1"/>
</dbReference>
<dbReference type="Proteomes" id="UP000779900">
    <property type="component" value="Unassembled WGS sequence"/>
</dbReference>
<name>A0A937XEB8_UNCW3</name>
<dbReference type="InterPro" id="IPR011042">
    <property type="entry name" value="6-blade_b-propeller_TolB-like"/>
</dbReference>
<proteinExistence type="predicted"/>